<dbReference type="EMBL" id="QRCT01000050">
    <property type="protein sequence ID" value="RDU22074.1"/>
    <property type="molecule type" value="Genomic_DNA"/>
</dbReference>
<accession>A0A371ARA6</accession>
<reference evidence="1 2" key="1">
    <citation type="submission" date="2018-07" db="EMBL/GenBank/DDBJ databases">
        <title>Anaerosacharophilus polymeroproducens gen. nov. sp. nov., an anaerobic bacterium isolated from salt field.</title>
        <authorList>
            <person name="Kim W."/>
            <person name="Yang S.-H."/>
            <person name="Oh J."/>
            <person name="Lee J.-H."/>
            <person name="Kwon K.K."/>
        </authorList>
    </citation>
    <scope>NUCLEOTIDE SEQUENCE [LARGE SCALE GENOMIC DNA]</scope>
    <source>
        <strain evidence="1 2">MCWD5</strain>
    </source>
</reference>
<comment type="caution">
    <text evidence="1">The sequence shown here is derived from an EMBL/GenBank/DDBJ whole genome shotgun (WGS) entry which is preliminary data.</text>
</comment>
<dbReference type="OrthoDB" id="1739831at2"/>
<name>A0A371ARA6_9FIRM</name>
<keyword evidence="2" id="KW-1185">Reference proteome</keyword>
<dbReference type="RefSeq" id="WP_115483237.1">
    <property type="nucleotide sequence ID" value="NZ_QRCT01000050.1"/>
</dbReference>
<evidence type="ECO:0000313" key="1">
    <source>
        <dbReference type="EMBL" id="RDU22074.1"/>
    </source>
</evidence>
<keyword evidence="1" id="KW-0966">Cell projection</keyword>
<keyword evidence="1" id="KW-0282">Flagellum</keyword>
<organism evidence="1 2">
    <name type="scientific">Anaerosacchariphilus polymeriproducens</name>
    <dbReference type="NCBI Taxonomy" id="1812858"/>
    <lineage>
        <taxon>Bacteria</taxon>
        <taxon>Bacillati</taxon>
        <taxon>Bacillota</taxon>
        <taxon>Clostridia</taxon>
        <taxon>Lachnospirales</taxon>
        <taxon>Lachnospiraceae</taxon>
        <taxon>Anaerosacchariphilus</taxon>
    </lineage>
</organism>
<gene>
    <name evidence="1" type="ORF">DWV06_16210</name>
</gene>
<sequence>MDVRNCRECGRLFNYIGGIKLCPDCIEALEKKFADVKEYIYQNENCGIREVSDAVGVSVAQIKQWVREERLIFSSKAGSVIECELCGAPIVTGKYCQKCKDNMQKQLTSVMDHPTVEKSRKAVRDKDRMRFLDK</sequence>
<keyword evidence="1" id="KW-0969">Cilium</keyword>
<proteinExistence type="predicted"/>
<protein>
    <submittedName>
        <fullName evidence="1">Flagellar protein</fullName>
    </submittedName>
</protein>
<dbReference type="Proteomes" id="UP000255036">
    <property type="component" value="Unassembled WGS sequence"/>
</dbReference>
<dbReference type="AlphaFoldDB" id="A0A371ARA6"/>
<evidence type="ECO:0000313" key="2">
    <source>
        <dbReference type="Proteomes" id="UP000255036"/>
    </source>
</evidence>